<dbReference type="PANTHER" id="PTHR43343">
    <property type="entry name" value="PEPTIDASE S12"/>
    <property type="match status" value="1"/>
</dbReference>
<evidence type="ECO:0000313" key="4">
    <source>
        <dbReference type="EMBL" id="MBL0371725.1"/>
    </source>
</evidence>
<dbReference type="InterPro" id="IPR036034">
    <property type="entry name" value="PDZ_sf"/>
</dbReference>
<comment type="caution">
    <text evidence="4">The sequence shown here is derived from an EMBL/GenBank/DDBJ whole genome shotgun (WGS) entry which is preliminary data.</text>
</comment>
<gene>
    <name evidence="4" type="ORF">JJB09_06765</name>
</gene>
<dbReference type="InterPro" id="IPR009003">
    <property type="entry name" value="Peptidase_S1_PA"/>
</dbReference>
<dbReference type="EMBL" id="JAEQNC010000003">
    <property type="protein sequence ID" value="MBL0371725.1"/>
    <property type="molecule type" value="Genomic_DNA"/>
</dbReference>
<dbReference type="GO" id="GO:0004252">
    <property type="term" value="F:serine-type endopeptidase activity"/>
    <property type="evidence" value="ECO:0007669"/>
    <property type="project" value="InterPro"/>
</dbReference>
<evidence type="ECO:0000256" key="1">
    <source>
        <dbReference type="ARBA" id="ARBA00022670"/>
    </source>
</evidence>
<evidence type="ECO:0000256" key="2">
    <source>
        <dbReference type="ARBA" id="ARBA00022801"/>
    </source>
</evidence>
<keyword evidence="1" id="KW-0645">Protease</keyword>
<feature type="domain" description="PDZ" evidence="3">
    <location>
        <begin position="229"/>
        <end position="281"/>
    </location>
</feature>
<protein>
    <submittedName>
        <fullName evidence="4">Trypsin-like peptidase domain-containing protein</fullName>
    </submittedName>
</protein>
<organism evidence="4 5">
    <name type="scientific">Rhizobium setariae</name>
    <dbReference type="NCBI Taxonomy" id="2801340"/>
    <lineage>
        <taxon>Bacteria</taxon>
        <taxon>Pseudomonadati</taxon>
        <taxon>Pseudomonadota</taxon>
        <taxon>Alphaproteobacteria</taxon>
        <taxon>Hyphomicrobiales</taxon>
        <taxon>Rhizobiaceae</taxon>
        <taxon>Rhizobium/Agrobacterium group</taxon>
        <taxon>Rhizobium</taxon>
    </lineage>
</organism>
<dbReference type="InterPro" id="IPR051201">
    <property type="entry name" value="Chloro_Bact_Ser_Proteases"/>
</dbReference>
<dbReference type="Gene3D" id="2.30.42.10">
    <property type="match status" value="1"/>
</dbReference>
<accession>A0A936YK13</accession>
<evidence type="ECO:0000313" key="5">
    <source>
        <dbReference type="Proteomes" id="UP000633219"/>
    </source>
</evidence>
<dbReference type="SMART" id="SM00228">
    <property type="entry name" value="PDZ"/>
    <property type="match status" value="1"/>
</dbReference>
<dbReference type="Gene3D" id="2.40.10.120">
    <property type="match status" value="1"/>
</dbReference>
<evidence type="ECO:0000259" key="3">
    <source>
        <dbReference type="PROSITE" id="PS50106"/>
    </source>
</evidence>
<dbReference type="InterPro" id="IPR041489">
    <property type="entry name" value="PDZ_6"/>
</dbReference>
<dbReference type="InterPro" id="IPR001478">
    <property type="entry name" value="PDZ"/>
</dbReference>
<name>A0A936YK13_9HYPH</name>
<proteinExistence type="predicted"/>
<dbReference type="Proteomes" id="UP000633219">
    <property type="component" value="Unassembled WGS sequence"/>
</dbReference>
<dbReference type="SUPFAM" id="SSF50156">
    <property type="entry name" value="PDZ domain-like"/>
    <property type="match status" value="1"/>
</dbReference>
<dbReference type="PROSITE" id="PS50106">
    <property type="entry name" value="PDZ"/>
    <property type="match status" value="1"/>
</dbReference>
<dbReference type="InterPro" id="IPR001940">
    <property type="entry name" value="Peptidase_S1C"/>
</dbReference>
<reference evidence="4" key="1">
    <citation type="submission" date="2021-01" db="EMBL/GenBank/DDBJ databases">
        <title>Rhizobium sp. strain KVB221 16S ribosomal RNA gene Genome sequencing and assembly.</title>
        <authorList>
            <person name="Kang M."/>
        </authorList>
    </citation>
    <scope>NUCLEOTIDE SEQUENCE</scope>
    <source>
        <strain evidence="4">KVB221</strain>
    </source>
</reference>
<dbReference type="Pfam" id="PF17820">
    <property type="entry name" value="PDZ_6"/>
    <property type="match status" value="1"/>
</dbReference>
<dbReference type="Pfam" id="PF13365">
    <property type="entry name" value="Trypsin_2"/>
    <property type="match status" value="1"/>
</dbReference>
<dbReference type="PRINTS" id="PR00834">
    <property type="entry name" value="PROTEASES2C"/>
</dbReference>
<dbReference type="RefSeq" id="WP_201655048.1">
    <property type="nucleotide sequence ID" value="NZ_JAEQNC010000003.1"/>
</dbReference>
<sequence length="319" mass="33148">MGYIDREMHSGADSELLDAYSQTVSRAVDLIGPSVAQITVGTKGRGGQGSGFVISPDGLIVTNNHVVSEARSVRVKMPDGIASEARVLGRDPDTDIALIRTDASLSVSAPLGNSKNLKRGQIAIAIGNPLGFEWTVTSGVVSALGRSMRAQNGRLIDDVIQTDASLNPGNSGGPLVSSAGEVIGVNTAVIVGAQGIAFAVASNTANFVISEILRFGHVRRAFIGVAADTVALPRHIAVRAGLTGETSVRIRRIETDSPAAKAGLLEGDLVLAIEGQPVLGVDDLIRLLNGDRIGQPTEFTILPIGNTIEKRTVIPAPRS</sequence>
<dbReference type="AlphaFoldDB" id="A0A936YK13"/>
<dbReference type="PANTHER" id="PTHR43343:SF3">
    <property type="entry name" value="PROTEASE DO-LIKE 8, CHLOROPLASTIC"/>
    <property type="match status" value="1"/>
</dbReference>
<dbReference type="SUPFAM" id="SSF50494">
    <property type="entry name" value="Trypsin-like serine proteases"/>
    <property type="match status" value="1"/>
</dbReference>
<keyword evidence="2" id="KW-0378">Hydrolase</keyword>
<dbReference type="GO" id="GO:0006508">
    <property type="term" value="P:proteolysis"/>
    <property type="evidence" value="ECO:0007669"/>
    <property type="project" value="UniProtKB-KW"/>
</dbReference>
<keyword evidence="5" id="KW-1185">Reference proteome</keyword>